<evidence type="ECO:0000313" key="2">
    <source>
        <dbReference type="EMBL" id="THV05890.1"/>
    </source>
</evidence>
<name>A0A4S8MRY9_DENBC</name>
<dbReference type="PANTHER" id="PTHR34883:SF15">
    <property type="entry name" value="EXTRACELLULAR SERINE-RICH PROTEIN"/>
    <property type="match status" value="1"/>
</dbReference>
<protein>
    <recommendedName>
        <fullName evidence="4">Cupredoxin</fullName>
    </recommendedName>
</protein>
<dbReference type="AlphaFoldDB" id="A0A4S8MRY9"/>
<evidence type="ECO:0000256" key="1">
    <source>
        <dbReference type="SAM" id="SignalP"/>
    </source>
</evidence>
<feature type="chain" id="PRO_5020846683" description="Cupredoxin" evidence="1">
    <location>
        <begin position="20"/>
        <end position="150"/>
    </location>
</feature>
<proteinExistence type="predicted"/>
<dbReference type="Gene3D" id="2.60.40.420">
    <property type="entry name" value="Cupredoxins - blue copper proteins"/>
    <property type="match status" value="1"/>
</dbReference>
<dbReference type="OrthoDB" id="1921208at2759"/>
<dbReference type="EMBL" id="ML179046">
    <property type="protein sequence ID" value="THV05890.1"/>
    <property type="molecule type" value="Genomic_DNA"/>
</dbReference>
<organism evidence="2 3">
    <name type="scientific">Dendrothele bispora (strain CBS 962.96)</name>
    <dbReference type="NCBI Taxonomy" id="1314807"/>
    <lineage>
        <taxon>Eukaryota</taxon>
        <taxon>Fungi</taxon>
        <taxon>Dikarya</taxon>
        <taxon>Basidiomycota</taxon>
        <taxon>Agaricomycotina</taxon>
        <taxon>Agaricomycetes</taxon>
        <taxon>Agaricomycetidae</taxon>
        <taxon>Agaricales</taxon>
        <taxon>Agaricales incertae sedis</taxon>
        <taxon>Dendrothele</taxon>
    </lineage>
</organism>
<dbReference type="PANTHER" id="PTHR34883">
    <property type="entry name" value="SERINE-RICH PROTEIN, PUTATIVE-RELATED-RELATED"/>
    <property type="match status" value="1"/>
</dbReference>
<dbReference type="Proteomes" id="UP000297245">
    <property type="component" value="Unassembled WGS sequence"/>
</dbReference>
<dbReference type="InterPro" id="IPR052953">
    <property type="entry name" value="Ser-rich/MCO-related"/>
</dbReference>
<evidence type="ECO:0008006" key="4">
    <source>
        <dbReference type="Google" id="ProtNLM"/>
    </source>
</evidence>
<accession>A0A4S8MRY9</accession>
<dbReference type="SUPFAM" id="SSF49503">
    <property type="entry name" value="Cupredoxins"/>
    <property type="match status" value="1"/>
</dbReference>
<dbReference type="InterPro" id="IPR008972">
    <property type="entry name" value="Cupredoxin"/>
</dbReference>
<sequence>MHFSTLVATVAVAALPALGANFDVTVGENNGFTFTPSSISGALAGDTITFTFVSRNHTATTTTFTNPCPPPVGGEGPGGFDTGFQNAVGGAQPVSVVTLADSGTHFVSCRQNGGAHCQNGMVLVVNPTEDQSLAAFTQHARNDPIQTDRL</sequence>
<keyword evidence="1" id="KW-0732">Signal</keyword>
<reference evidence="2 3" key="1">
    <citation type="journal article" date="2019" name="Nat. Ecol. Evol.">
        <title>Megaphylogeny resolves global patterns of mushroom evolution.</title>
        <authorList>
            <person name="Varga T."/>
            <person name="Krizsan K."/>
            <person name="Foldi C."/>
            <person name="Dima B."/>
            <person name="Sanchez-Garcia M."/>
            <person name="Sanchez-Ramirez S."/>
            <person name="Szollosi G.J."/>
            <person name="Szarkandi J.G."/>
            <person name="Papp V."/>
            <person name="Albert L."/>
            <person name="Andreopoulos W."/>
            <person name="Angelini C."/>
            <person name="Antonin V."/>
            <person name="Barry K.W."/>
            <person name="Bougher N.L."/>
            <person name="Buchanan P."/>
            <person name="Buyck B."/>
            <person name="Bense V."/>
            <person name="Catcheside P."/>
            <person name="Chovatia M."/>
            <person name="Cooper J."/>
            <person name="Damon W."/>
            <person name="Desjardin D."/>
            <person name="Finy P."/>
            <person name="Geml J."/>
            <person name="Haridas S."/>
            <person name="Hughes K."/>
            <person name="Justo A."/>
            <person name="Karasinski D."/>
            <person name="Kautmanova I."/>
            <person name="Kiss B."/>
            <person name="Kocsube S."/>
            <person name="Kotiranta H."/>
            <person name="LaButti K.M."/>
            <person name="Lechner B.E."/>
            <person name="Liimatainen K."/>
            <person name="Lipzen A."/>
            <person name="Lukacs Z."/>
            <person name="Mihaltcheva S."/>
            <person name="Morgado L.N."/>
            <person name="Niskanen T."/>
            <person name="Noordeloos M.E."/>
            <person name="Ohm R.A."/>
            <person name="Ortiz-Santana B."/>
            <person name="Ovrebo C."/>
            <person name="Racz N."/>
            <person name="Riley R."/>
            <person name="Savchenko A."/>
            <person name="Shiryaev A."/>
            <person name="Soop K."/>
            <person name="Spirin V."/>
            <person name="Szebenyi C."/>
            <person name="Tomsovsky M."/>
            <person name="Tulloss R.E."/>
            <person name="Uehling J."/>
            <person name="Grigoriev I.V."/>
            <person name="Vagvolgyi C."/>
            <person name="Papp T."/>
            <person name="Martin F.M."/>
            <person name="Miettinen O."/>
            <person name="Hibbett D.S."/>
            <person name="Nagy L.G."/>
        </authorList>
    </citation>
    <scope>NUCLEOTIDE SEQUENCE [LARGE SCALE GENOMIC DNA]</scope>
    <source>
        <strain evidence="2 3">CBS 962.96</strain>
    </source>
</reference>
<keyword evidence="3" id="KW-1185">Reference proteome</keyword>
<feature type="signal peptide" evidence="1">
    <location>
        <begin position="1"/>
        <end position="19"/>
    </location>
</feature>
<gene>
    <name evidence="2" type="ORF">K435DRAFT_773612</name>
</gene>
<evidence type="ECO:0000313" key="3">
    <source>
        <dbReference type="Proteomes" id="UP000297245"/>
    </source>
</evidence>